<feature type="transmembrane region" description="Helical" evidence="2">
    <location>
        <begin position="80"/>
        <end position="104"/>
    </location>
</feature>
<reference evidence="3 4" key="1">
    <citation type="submission" date="2016-08" db="EMBL/GenBank/DDBJ databases">
        <title>A Parts List for Fungal Cellulosomes Revealed by Comparative Genomics.</title>
        <authorList>
            <consortium name="DOE Joint Genome Institute"/>
            <person name="Haitjema C.H."/>
            <person name="Gilmore S.P."/>
            <person name="Henske J.K."/>
            <person name="Solomon K.V."/>
            <person name="De Groot R."/>
            <person name="Kuo A."/>
            <person name="Mondo S.J."/>
            <person name="Salamov A.A."/>
            <person name="Labutti K."/>
            <person name="Zhao Z."/>
            <person name="Chiniquy J."/>
            <person name="Barry K."/>
            <person name="Brewer H.M."/>
            <person name="Purvine S.O."/>
            <person name="Wright A.T."/>
            <person name="Boxma B."/>
            <person name="Van Alen T."/>
            <person name="Hackstein J.H."/>
            <person name="Baker S.E."/>
            <person name="Grigoriev I.V."/>
            <person name="O'Malley M.A."/>
        </authorList>
    </citation>
    <scope>NUCLEOTIDE SEQUENCE [LARGE SCALE GENOMIC DNA]</scope>
    <source>
        <strain evidence="3 4">G1</strain>
    </source>
</reference>
<keyword evidence="2" id="KW-0472">Membrane</keyword>
<comment type="caution">
    <text evidence="3">The sequence shown here is derived from an EMBL/GenBank/DDBJ whole genome shotgun (WGS) entry which is preliminary data.</text>
</comment>
<keyword evidence="2" id="KW-0812">Transmembrane</keyword>
<keyword evidence="4" id="KW-1185">Reference proteome</keyword>
<feature type="transmembrane region" description="Helical" evidence="2">
    <location>
        <begin position="116"/>
        <end position="136"/>
    </location>
</feature>
<feature type="region of interest" description="Disordered" evidence="1">
    <location>
        <begin position="396"/>
        <end position="420"/>
    </location>
</feature>
<dbReference type="EMBL" id="MCOG01000329">
    <property type="protein sequence ID" value="ORY17026.1"/>
    <property type="molecule type" value="Genomic_DNA"/>
</dbReference>
<protein>
    <submittedName>
        <fullName evidence="3">Uncharacterized protein</fullName>
    </submittedName>
</protein>
<evidence type="ECO:0000256" key="2">
    <source>
        <dbReference type="SAM" id="Phobius"/>
    </source>
</evidence>
<evidence type="ECO:0000313" key="3">
    <source>
        <dbReference type="EMBL" id="ORY17026.1"/>
    </source>
</evidence>
<name>A0A1Y2A3E8_9FUNG</name>
<feature type="compositionally biased region" description="Low complexity" evidence="1">
    <location>
        <begin position="396"/>
        <end position="408"/>
    </location>
</feature>
<organism evidence="3 4">
    <name type="scientific">Neocallimastix californiae</name>
    <dbReference type="NCBI Taxonomy" id="1754190"/>
    <lineage>
        <taxon>Eukaryota</taxon>
        <taxon>Fungi</taxon>
        <taxon>Fungi incertae sedis</taxon>
        <taxon>Chytridiomycota</taxon>
        <taxon>Chytridiomycota incertae sedis</taxon>
        <taxon>Neocallimastigomycetes</taxon>
        <taxon>Neocallimastigales</taxon>
        <taxon>Neocallimastigaceae</taxon>
        <taxon>Neocallimastix</taxon>
    </lineage>
</organism>
<feature type="compositionally biased region" description="Polar residues" evidence="1">
    <location>
        <begin position="409"/>
        <end position="420"/>
    </location>
</feature>
<proteinExistence type="predicted"/>
<dbReference type="OrthoDB" id="2134478at2759"/>
<feature type="transmembrane region" description="Helical" evidence="2">
    <location>
        <begin position="20"/>
        <end position="38"/>
    </location>
</feature>
<gene>
    <name evidence="3" type="ORF">LY90DRAFT_171645</name>
</gene>
<feature type="transmembrane region" description="Helical" evidence="2">
    <location>
        <begin position="45"/>
        <end position="68"/>
    </location>
</feature>
<dbReference type="Proteomes" id="UP000193920">
    <property type="component" value="Unassembled WGS sequence"/>
</dbReference>
<evidence type="ECO:0000313" key="4">
    <source>
        <dbReference type="Proteomes" id="UP000193920"/>
    </source>
</evidence>
<evidence type="ECO:0000256" key="1">
    <source>
        <dbReference type="SAM" id="MobiDB-lite"/>
    </source>
</evidence>
<feature type="transmembrane region" description="Helical" evidence="2">
    <location>
        <begin position="156"/>
        <end position="177"/>
    </location>
</feature>
<accession>A0A1Y2A3E8</accession>
<dbReference type="AlphaFoldDB" id="A0A1Y2A3E8"/>
<keyword evidence="2" id="KW-1133">Transmembrane helix</keyword>
<sequence length="420" mass="47780">MAEENNFFRSFSLEFNQTFFYSYFVQIILITYMYYSIGNGRYWKVLFYGSILGFFGALLEHIFIAWQVNLPESEKEKNPLSILLLIAEIGWIATEFSVPILNLIKLNSLSNVKVVKTVNIITAVLFCGFSFFRFQIGYNRFSEHTVDCQKCSYLHAQAFGVMAITDIILSIMIFVRINQSSKEYKMKKNKENVSILTTFRKSSVFSLLIIDVISVFLSLTYINQITNDYAKPFHALKSNFLLILGIDAFIFKFRAHNSNGSTYKSYNDMHSTTNVAQSINQSVNNVSTSYKPQLSVLNSAVGVGKIPSSSAIISSSSQNMSNFNISSQPIINNNYNKSFGLFKNELIGKETEIDIESSKQLSSSNVNSKYSTSPFMYNASMNDKYSNDDLNYNYSNSSFNSPSHNNRSQNGNFNKIYQQN</sequence>
<feature type="transmembrane region" description="Helical" evidence="2">
    <location>
        <begin position="204"/>
        <end position="222"/>
    </location>
</feature>